<proteinExistence type="predicted"/>
<sequence>MDERSLAVTRRSLHGVAELLLAGPQYRSGGGIRLRVVPGGFATLADPGVRVDVDRLVTPAGSLPLTGTYAELAAAAGLEASPLDDVYSGGPGVRPGEELEVDPAAARLLADAFARGDAALRQLDPDQTPVLWPEHFDVGITLDEVNYGLSPGDDAIPEPYAYVGPWTPRTGDFWNTSFGAARPLAELPDVLAFFRKGRALVTDPE</sequence>
<dbReference type="RefSeq" id="WP_134106295.1">
    <property type="nucleotide sequence ID" value="NZ_SODP01000002.1"/>
</dbReference>
<protein>
    <submittedName>
        <fullName evidence="1">Uncharacterized protein</fullName>
    </submittedName>
</protein>
<dbReference type="Proteomes" id="UP000295146">
    <property type="component" value="Unassembled WGS sequence"/>
</dbReference>
<comment type="caution">
    <text evidence="1">The sequence shown here is derived from an EMBL/GenBank/DDBJ whole genome shotgun (WGS) entry which is preliminary data.</text>
</comment>
<organism evidence="1 2">
    <name type="scientific">Kribbella pratensis</name>
    <dbReference type="NCBI Taxonomy" id="2512112"/>
    <lineage>
        <taxon>Bacteria</taxon>
        <taxon>Bacillati</taxon>
        <taxon>Actinomycetota</taxon>
        <taxon>Actinomycetes</taxon>
        <taxon>Propionibacteriales</taxon>
        <taxon>Kribbellaceae</taxon>
        <taxon>Kribbella</taxon>
    </lineage>
</organism>
<evidence type="ECO:0000313" key="2">
    <source>
        <dbReference type="Proteomes" id="UP000295146"/>
    </source>
</evidence>
<dbReference type="EMBL" id="SODP01000002">
    <property type="protein sequence ID" value="TDW71201.1"/>
    <property type="molecule type" value="Genomic_DNA"/>
</dbReference>
<keyword evidence="2" id="KW-1185">Reference proteome</keyword>
<evidence type="ECO:0000313" key="1">
    <source>
        <dbReference type="EMBL" id="TDW71201.1"/>
    </source>
</evidence>
<gene>
    <name evidence="1" type="ORF">EV653_5281</name>
</gene>
<dbReference type="OrthoDB" id="3211725at2"/>
<dbReference type="AlphaFoldDB" id="A0A4R8C7H8"/>
<reference evidence="1 2" key="1">
    <citation type="submission" date="2019-03" db="EMBL/GenBank/DDBJ databases">
        <title>Genomic Encyclopedia of Type Strains, Phase III (KMG-III): the genomes of soil and plant-associated and newly described type strains.</title>
        <authorList>
            <person name="Whitman W."/>
        </authorList>
    </citation>
    <scope>NUCLEOTIDE SEQUENCE [LARGE SCALE GENOMIC DNA]</scope>
    <source>
        <strain evidence="1 2">VKM Ac-2573</strain>
    </source>
</reference>
<accession>A0A4R8C7H8</accession>
<name>A0A4R8C7H8_9ACTN</name>